<evidence type="ECO:0000313" key="2">
    <source>
        <dbReference type="Proteomes" id="UP000218327"/>
    </source>
</evidence>
<evidence type="ECO:0000313" key="1">
    <source>
        <dbReference type="EMBL" id="PCJ20776.1"/>
    </source>
</evidence>
<dbReference type="AlphaFoldDB" id="A0A2A5APK0"/>
<dbReference type="Proteomes" id="UP000218327">
    <property type="component" value="Unassembled WGS sequence"/>
</dbReference>
<gene>
    <name evidence="1" type="ORF">COA96_15720</name>
</gene>
<sequence length="158" mass="18026">MKDSYNVELHVNAIEMGLKDLDFPECAQKLISHIDENFSTSTQIVVLDLRKCVVIYSQTHEILDCCLNSFSSSKAIRKKLSILTTANYITRDLTCYQLFRTTLACRDEANDISSVEKVLDSYCRKNDLIISVDVYSGDSENDEATALDIFYFPENQEQ</sequence>
<dbReference type="EMBL" id="NVVJ01000078">
    <property type="protein sequence ID" value="PCJ20776.1"/>
    <property type="molecule type" value="Genomic_DNA"/>
</dbReference>
<comment type="caution">
    <text evidence="1">The sequence shown here is derived from an EMBL/GenBank/DDBJ whole genome shotgun (WGS) entry which is preliminary data.</text>
</comment>
<organism evidence="1 2">
    <name type="scientific">SAR86 cluster bacterium</name>
    <dbReference type="NCBI Taxonomy" id="2030880"/>
    <lineage>
        <taxon>Bacteria</taxon>
        <taxon>Pseudomonadati</taxon>
        <taxon>Pseudomonadota</taxon>
        <taxon>Gammaproteobacteria</taxon>
        <taxon>SAR86 cluster</taxon>
    </lineage>
</organism>
<name>A0A2A5APK0_9GAMM</name>
<accession>A0A2A5APK0</accession>
<proteinExistence type="predicted"/>
<protein>
    <submittedName>
        <fullName evidence="1">Uncharacterized protein</fullName>
    </submittedName>
</protein>
<reference evidence="2" key="1">
    <citation type="submission" date="2017-08" db="EMBL/GenBank/DDBJ databases">
        <title>A dynamic microbial community with high functional redundancy inhabits the cold, oxic subseafloor aquifer.</title>
        <authorList>
            <person name="Tully B.J."/>
            <person name="Wheat C.G."/>
            <person name="Glazer B.T."/>
            <person name="Huber J.A."/>
        </authorList>
    </citation>
    <scope>NUCLEOTIDE SEQUENCE [LARGE SCALE GENOMIC DNA]</scope>
</reference>